<dbReference type="Gene3D" id="3.40.50.80">
    <property type="entry name" value="Nucleotide-binding domain of ferredoxin-NADP reductase (FNR) module"/>
    <property type="match status" value="1"/>
</dbReference>
<feature type="transmembrane region" description="Helical" evidence="8">
    <location>
        <begin position="148"/>
        <end position="168"/>
    </location>
</feature>
<dbReference type="Gene3D" id="2.40.30.10">
    <property type="entry name" value="Translation factors"/>
    <property type="match status" value="1"/>
</dbReference>
<feature type="transmembrane region" description="Helical" evidence="8">
    <location>
        <begin position="12"/>
        <end position="35"/>
    </location>
</feature>
<keyword evidence="3 8" id="KW-1133">Transmembrane helix</keyword>
<dbReference type="InterPro" id="IPR039261">
    <property type="entry name" value="FNR_nucleotide-bd"/>
</dbReference>
<gene>
    <name evidence="10" type="ORF">BGW38_003696</name>
</gene>
<dbReference type="InterPro" id="IPR050369">
    <property type="entry name" value="RBOH/FRE"/>
</dbReference>
<feature type="compositionally biased region" description="Polar residues" evidence="7">
    <location>
        <begin position="570"/>
        <end position="588"/>
    </location>
</feature>
<keyword evidence="5" id="KW-0406">Ion transport</keyword>
<comment type="caution">
    <text evidence="10">The sequence shown here is derived from an EMBL/GenBank/DDBJ whole genome shotgun (WGS) entry which is preliminary data.</text>
</comment>
<dbReference type="PROSITE" id="PS51384">
    <property type="entry name" value="FAD_FR"/>
    <property type="match status" value="1"/>
</dbReference>
<organism evidence="10 11">
    <name type="scientific">Lunasporangiospora selenospora</name>
    <dbReference type="NCBI Taxonomy" id="979761"/>
    <lineage>
        <taxon>Eukaryota</taxon>
        <taxon>Fungi</taxon>
        <taxon>Fungi incertae sedis</taxon>
        <taxon>Mucoromycota</taxon>
        <taxon>Mortierellomycotina</taxon>
        <taxon>Mortierellomycetes</taxon>
        <taxon>Mortierellales</taxon>
        <taxon>Mortierellaceae</taxon>
        <taxon>Lunasporangiospora</taxon>
    </lineage>
</organism>
<feature type="region of interest" description="Disordered" evidence="7">
    <location>
        <begin position="548"/>
        <end position="649"/>
    </location>
</feature>
<feature type="transmembrane region" description="Helical" evidence="8">
    <location>
        <begin position="189"/>
        <end position="208"/>
    </location>
</feature>
<dbReference type="SFLD" id="SFLDG01168">
    <property type="entry name" value="Ferric_reductase_subgroup_(FRE"/>
    <property type="match status" value="1"/>
</dbReference>
<sequence>MARQSTDWQKVIIGTCLFVVFVYTSIEGFLTWVLTREWIFNFTLRDYGTSAFLILPSCIGHLATVWGHYFRSEREFQHSIAKVTTPASVKQKISLWEHHIWWGYTVKYWILVGSIVVMNIAWVLSLCIKGTKELFEEYSMVEGIGLTIGYMGGYAAVASCTLILFLILRRSMLHAIGFTYSEILPLHRWLGVAIVFWSTLHTVGYVMYYSWNNSLAEEFSFDDVGRSVMNICGCFAFGALVILAIFSIPQIRRKFYIAFMGLHRVMTVIFLIGTIVHYPYYMLWYYVLPSFILFLVDRFVPKIIQRKTLHPEASCTLNADADIVRMTFRSHEPMKPYYPGDYIMVQIPELGTLYHPFTIASYWPENPQEIVLFIRTYNTKLSWTGALGRLCGTNDKRVMVKSNVDGVFGDRRHDYLKSDVMVIFVAGAAITTFMSLIKAIGAQIAASEHPLRMRLHLICTFRTRSELHAYGSFLHQLTRDPRFTSWLKVEIYVSRPDKPQTLMGSHAHVIKNDIQVPGPSAKERKPKKRFSTLRRTGTMLKRALSGRTMVHEPTMSERNALDSKDKAPVSPTSASSHIRTVSVSTVASEKTAKAGSGDCSQGSSNIEQVYEASSSCTSPTLPPSPTFQSPISKVEHEAESSGHGSTNEVPYATKRLPTFQDAHSTSVATKYAKLDLHATTILIVIPLAFWFVLRAIKWEGSVHFCDIMAEMDPTQMKICYGAYSTAPIFIHYLLVSIMGYLAMWYARRLLVRGLQGSRDLESARGPAGSNASSDLPYPEFDMDDEKLTVEDGNWDEGDVVFSRGRVNVKRVIEQLMEEGIGTKGEDRALVTVFGGGPEAFVEHVGKTIKKTGWVVDFHRETWAP</sequence>
<evidence type="ECO:0000259" key="9">
    <source>
        <dbReference type="PROSITE" id="PS51384"/>
    </source>
</evidence>
<feature type="transmembrane region" description="Helical" evidence="8">
    <location>
        <begin position="255"/>
        <end position="276"/>
    </location>
</feature>
<evidence type="ECO:0000256" key="2">
    <source>
        <dbReference type="ARBA" id="ARBA00022692"/>
    </source>
</evidence>
<evidence type="ECO:0000256" key="1">
    <source>
        <dbReference type="ARBA" id="ARBA00004141"/>
    </source>
</evidence>
<feature type="transmembrane region" description="Helical" evidence="8">
    <location>
        <begin position="420"/>
        <end position="441"/>
    </location>
</feature>
<dbReference type="SFLD" id="SFLDS00052">
    <property type="entry name" value="Ferric_Reductase_Domain"/>
    <property type="match status" value="1"/>
</dbReference>
<dbReference type="AlphaFoldDB" id="A0A9P6FR30"/>
<keyword evidence="5" id="KW-0813">Transport</keyword>
<protein>
    <recommendedName>
        <fullName evidence="9">FAD-binding FR-type domain-containing protein</fullName>
    </recommendedName>
</protein>
<keyword evidence="2 8" id="KW-0812">Transmembrane</keyword>
<proteinExistence type="predicted"/>
<dbReference type="Pfam" id="PF08022">
    <property type="entry name" value="FAD_binding_8"/>
    <property type="match status" value="1"/>
</dbReference>
<dbReference type="CDD" id="cd06186">
    <property type="entry name" value="NOX_Duox_like_FAD_NADP"/>
    <property type="match status" value="1"/>
</dbReference>
<feature type="transmembrane region" description="Helical" evidence="8">
    <location>
        <begin position="228"/>
        <end position="248"/>
    </location>
</feature>
<keyword evidence="4" id="KW-0560">Oxidoreductase</keyword>
<dbReference type="InterPro" id="IPR013112">
    <property type="entry name" value="FAD-bd_8"/>
</dbReference>
<dbReference type="GO" id="GO:0005886">
    <property type="term" value="C:plasma membrane"/>
    <property type="evidence" value="ECO:0007669"/>
    <property type="project" value="TreeGrafter"/>
</dbReference>
<feature type="domain" description="FAD-binding FR-type" evidence="9">
    <location>
        <begin position="296"/>
        <end position="414"/>
    </location>
</feature>
<evidence type="ECO:0000256" key="3">
    <source>
        <dbReference type="ARBA" id="ARBA00022989"/>
    </source>
</evidence>
<feature type="transmembrane region" description="Helical" evidence="8">
    <location>
        <begin position="728"/>
        <end position="746"/>
    </location>
</feature>
<reference evidence="10" key="1">
    <citation type="journal article" date="2020" name="Fungal Divers.">
        <title>Resolving the Mortierellaceae phylogeny through synthesis of multi-gene phylogenetics and phylogenomics.</title>
        <authorList>
            <person name="Vandepol N."/>
            <person name="Liber J."/>
            <person name="Desiro A."/>
            <person name="Na H."/>
            <person name="Kennedy M."/>
            <person name="Barry K."/>
            <person name="Grigoriev I.V."/>
            <person name="Miller A.N."/>
            <person name="O'Donnell K."/>
            <person name="Stajich J.E."/>
            <person name="Bonito G."/>
        </authorList>
    </citation>
    <scope>NUCLEOTIDE SEQUENCE</scope>
    <source>
        <strain evidence="10">KOD1015</strain>
    </source>
</reference>
<dbReference type="InterPro" id="IPR017927">
    <property type="entry name" value="FAD-bd_FR_type"/>
</dbReference>
<evidence type="ECO:0000256" key="8">
    <source>
        <dbReference type="SAM" id="Phobius"/>
    </source>
</evidence>
<dbReference type="PANTHER" id="PTHR11972">
    <property type="entry name" value="NADPH OXIDASE"/>
    <property type="match status" value="1"/>
</dbReference>
<feature type="compositionally biased region" description="Polar residues" evidence="7">
    <location>
        <begin position="598"/>
        <end position="607"/>
    </location>
</feature>
<dbReference type="Proteomes" id="UP000780801">
    <property type="component" value="Unassembled WGS sequence"/>
</dbReference>
<dbReference type="Pfam" id="PF01794">
    <property type="entry name" value="Ferric_reduct"/>
    <property type="match status" value="1"/>
</dbReference>
<feature type="transmembrane region" description="Helical" evidence="8">
    <location>
        <begin position="47"/>
        <end position="70"/>
    </location>
</feature>
<dbReference type="GO" id="GO:0016491">
    <property type="term" value="F:oxidoreductase activity"/>
    <property type="evidence" value="ECO:0007669"/>
    <property type="project" value="UniProtKB-KW"/>
</dbReference>
<evidence type="ECO:0000313" key="10">
    <source>
        <dbReference type="EMBL" id="KAF9579869.1"/>
    </source>
</evidence>
<dbReference type="InterPro" id="IPR013130">
    <property type="entry name" value="Fe3_Rdtase_TM_dom"/>
</dbReference>
<evidence type="ECO:0000256" key="7">
    <source>
        <dbReference type="SAM" id="MobiDB-lite"/>
    </source>
</evidence>
<dbReference type="GO" id="GO:0006811">
    <property type="term" value="P:monoatomic ion transport"/>
    <property type="evidence" value="ECO:0007669"/>
    <property type="project" value="UniProtKB-KW"/>
</dbReference>
<comment type="subcellular location">
    <subcellularLocation>
        <location evidence="1">Membrane</location>
        <topology evidence="1">Multi-pass membrane protein</topology>
    </subcellularLocation>
</comment>
<feature type="transmembrane region" description="Helical" evidence="8">
    <location>
        <begin position="108"/>
        <end position="128"/>
    </location>
</feature>
<evidence type="ECO:0000256" key="5">
    <source>
        <dbReference type="ARBA" id="ARBA00023065"/>
    </source>
</evidence>
<keyword evidence="6 8" id="KW-0472">Membrane</keyword>
<dbReference type="SUPFAM" id="SSF63380">
    <property type="entry name" value="Riboflavin synthase domain-like"/>
    <property type="match status" value="1"/>
</dbReference>
<dbReference type="EMBL" id="JAABOA010002437">
    <property type="protein sequence ID" value="KAF9579869.1"/>
    <property type="molecule type" value="Genomic_DNA"/>
</dbReference>
<evidence type="ECO:0000256" key="6">
    <source>
        <dbReference type="ARBA" id="ARBA00023136"/>
    </source>
</evidence>
<dbReference type="OrthoDB" id="10006946at2759"/>
<evidence type="ECO:0000313" key="11">
    <source>
        <dbReference type="Proteomes" id="UP000780801"/>
    </source>
</evidence>
<dbReference type="InterPro" id="IPR017938">
    <property type="entry name" value="Riboflavin_synthase-like_b-brl"/>
</dbReference>
<accession>A0A9P6FR30</accession>
<keyword evidence="11" id="KW-1185">Reference proteome</keyword>
<feature type="transmembrane region" description="Helical" evidence="8">
    <location>
        <begin position="282"/>
        <end position="300"/>
    </location>
</feature>
<name>A0A9P6FR30_9FUNG</name>
<evidence type="ECO:0000256" key="4">
    <source>
        <dbReference type="ARBA" id="ARBA00023002"/>
    </source>
</evidence>